<organism evidence="2 3">
    <name type="scientific">Geodia barretti</name>
    <name type="common">Barrett's horny sponge</name>
    <dbReference type="NCBI Taxonomy" id="519541"/>
    <lineage>
        <taxon>Eukaryota</taxon>
        <taxon>Metazoa</taxon>
        <taxon>Porifera</taxon>
        <taxon>Demospongiae</taxon>
        <taxon>Heteroscleromorpha</taxon>
        <taxon>Tetractinellida</taxon>
        <taxon>Astrophorina</taxon>
        <taxon>Geodiidae</taxon>
        <taxon>Geodia</taxon>
    </lineage>
</organism>
<protein>
    <submittedName>
        <fullName evidence="2">Molybdenum import ATP-binding protein ModC</fullName>
    </submittedName>
</protein>
<dbReference type="InterPro" id="IPR050334">
    <property type="entry name" value="Molybdenum_import_ModC"/>
</dbReference>
<gene>
    <name evidence="2" type="ORF">GBAR_LOCUS3537</name>
</gene>
<keyword evidence="2" id="KW-0547">Nucleotide-binding</keyword>
<dbReference type="GO" id="GO:0016887">
    <property type="term" value="F:ATP hydrolysis activity"/>
    <property type="evidence" value="ECO:0007669"/>
    <property type="project" value="InterPro"/>
</dbReference>
<dbReference type="SUPFAM" id="SSF52540">
    <property type="entry name" value="P-loop containing nucleoside triphosphate hydrolases"/>
    <property type="match status" value="1"/>
</dbReference>
<accession>A0AA35R4Z3</accession>
<evidence type="ECO:0000313" key="2">
    <source>
        <dbReference type="EMBL" id="CAI8003059.1"/>
    </source>
</evidence>
<keyword evidence="2" id="KW-0067">ATP-binding</keyword>
<dbReference type="Proteomes" id="UP001174909">
    <property type="component" value="Unassembled WGS sequence"/>
</dbReference>
<comment type="caution">
    <text evidence="2">The sequence shown here is derived from an EMBL/GenBank/DDBJ whole genome shotgun (WGS) entry which is preliminary data.</text>
</comment>
<dbReference type="Pfam" id="PF00005">
    <property type="entry name" value="ABC_tran"/>
    <property type="match status" value="1"/>
</dbReference>
<dbReference type="PANTHER" id="PTHR43514">
    <property type="entry name" value="ABC TRANSPORTER I FAMILY MEMBER 10"/>
    <property type="match status" value="1"/>
</dbReference>
<evidence type="ECO:0000313" key="3">
    <source>
        <dbReference type="Proteomes" id="UP001174909"/>
    </source>
</evidence>
<sequence>MPPEKRRIGHVFQDDLLFPHLTVRQNLLYGYQFLAPSERKFHPNAIVDLLELNTLLDRLPNLLSGGERQRVALGRAILTSPRLLIMDEPLTALDQELKDRIMPYLRHIRTNLGIPMLYHTFCHAL</sequence>
<name>A0AA35R4Z3_GEOBA</name>
<dbReference type="AlphaFoldDB" id="A0AA35R4Z3"/>
<dbReference type="InterPro" id="IPR027417">
    <property type="entry name" value="P-loop_NTPase"/>
</dbReference>
<feature type="domain" description="ABC transporter" evidence="1">
    <location>
        <begin position="4"/>
        <end position="90"/>
    </location>
</feature>
<keyword evidence="3" id="KW-1185">Reference proteome</keyword>
<reference evidence="2" key="1">
    <citation type="submission" date="2023-03" db="EMBL/GenBank/DDBJ databases">
        <authorList>
            <person name="Steffen K."/>
            <person name="Cardenas P."/>
        </authorList>
    </citation>
    <scope>NUCLEOTIDE SEQUENCE</scope>
</reference>
<evidence type="ECO:0000259" key="1">
    <source>
        <dbReference type="Pfam" id="PF00005"/>
    </source>
</evidence>
<dbReference type="Gene3D" id="3.40.50.300">
    <property type="entry name" value="P-loop containing nucleotide triphosphate hydrolases"/>
    <property type="match status" value="1"/>
</dbReference>
<proteinExistence type="predicted"/>
<dbReference type="EMBL" id="CASHTH010000502">
    <property type="protein sequence ID" value="CAI8003059.1"/>
    <property type="molecule type" value="Genomic_DNA"/>
</dbReference>
<dbReference type="InterPro" id="IPR003439">
    <property type="entry name" value="ABC_transporter-like_ATP-bd"/>
</dbReference>
<dbReference type="PANTHER" id="PTHR43514:SF4">
    <property type="entry name" value="ABC TRANSPORTER I FAMILY MEMBER 10"/>
    <property type="match status" value="1"/>
</dbReference>
<dbReference type="GO" id="GO:0005524">
    <property type="term" value="F:ATP binding"/>
    <property type="evidence" value="ECO:0007669"/>
    <property type="project" value="UniProtKB-KW"/>
</dbReference>